<dbReference type="InterPro" id="IPR045276">
    <property type="entry name" value="YbiO_bact"/>
</dbReference>
<dbReference type="InterPro" id="IPR023408">
    <property type="entry name" value="MscS_beta-dom_sf"/>
</dbReference>
<dbReference type="PANTHER" id="PTHR30460">
    <property type="entry name" value="MODERATE CONDUCTANCE MECHANOSENSITIVE CHANNEL YBIO"/>
    <property type="match status" value="1"/>
</dbReference>
<accession>A0A7I9V0C2</accession>
<keyword evidence="4 7" id="KW-0812">Transmembrane</keyword>
<dbReference type="PANTHER" id="PTHR30460:SF0">
    <property type="entry name" value="MODERATE CONDUCTANCE MECHANOSENSITIVE CHANNEL YBIO"/>
    <property type="match status" value="1"/>
</dbReference>
<keyword evidence="3" id="KW-1003">Cell membrane</keyword>
<keyword evidence="10" id="KW-1185">Reference proteome</keyword>
<dbReference type="InterPro" id="IPR011014">
    <property type="entry name" value="MscS_channel_TM-2"/>
</dbReference>
<dbReference type="InterPro" id="IPR010920">
    <property type="entry name" value="LSM_dom_sf"/>
</dbReference>
<evidence type="ECO:0000256" key="3">
    <source>
        <dbReference type="ARBA" id="ARBA00022475"/>
    </source>
</evidence>
<evidence type="ECO:0000256" key="1">
    <source>
        <dbReference type="ARBA" id="ARBA00004651"/>
    </source>
</evidence>
<organism evidence="9 10">
    <name type="scientific">Gordonia crocea</name>
    <dbReference type="NCBI Taxonomy" id="589162"/>
    <lineage>
        <taxon>Bacteria</taxon>
        <taxon>Bacillati</taxon>
        <taxon>Actinomycetota</taxon>
        <taxon>Actinomycetes</taxon>
        <taxon>Mycobacteriales</taxon>
        <taxon>Gordoniaceae</taxon>
        <taxon>Gordonia</taxon>
    </lineage>
</organism>
<keyword evidence="6 7" id="KW-0472">Membrane</keyword>
<dbReference type="GO" id="GO:0005886">
    <property type="term" value="C:plasma membrane"/>
    <property type="evidence" value="ECO:0007669"/>
    <property type="project" value="UniProtKB-SubCell"/>
</dbReference>
<dbReference type="Gene3D" id="1.10.287.1260">
    <property type="match status" value="1"/>
</dbReference>
<sequence>MGDAVTRALERAWDWLSVTGLAIALWVIGAILVARLIGSVLEWFEHRVTRQRHDEDAIVLAEDAKHRRAVLQVIRWVAISLIAFIAGLRVLALLGVPVSGLIGPGAVIGAALGFGAQRVVQDVLAGFFVVTEKQYGYGDRVRLVLSGGAIAEGLVEDITLRATRLRSADGELITVPNGQVLEAVNRSRDWARAVVDITVGDDADLAAVNDQLTKSGEAFFADKRYAPLLLDAPVPLGVTEMGTDTYTVRVVARTQPGRQFDVSSALRGYLMADLRRADLGWQHDQPPAGREVE</sequence>
<evidence type="ECO:0000256" key="5">
    <source>
        <dbReference type="ARBA" id="ARBA00022989"/>
    </source>
</evidence>
<dbReference type="SUPFAM" id="SSF82861">
    <property type="entry name" value="Mechanosensitive channel protein MscS (YggB), transmembrane region"/>
    <property type="match status" value="1"/>
</dbReference>
<dbReference type="SUPFAM" id="SSF50182">
    <property type="entry name" value="Sm-like ribonucleoproteins"/>
    <property type="match status" value="1"/>
</dbReference>
<evidence type="ECO:0000256" key="4">
    <source>
        <dbReference type="ARBA" id="ARBA00022692"/>
    </source>
</evidence>
<comment type="subcellular location">
    <subcellularLocation>
        <location evidence="1">Cell membrane</location>
        <topology evidence="1">Multi-pass membrane protein</topology>
    </subcellularLocation>
</comment>
<comment type="caution">
    <text evidence="9">The sequence shown here is derived from an EMBL/GenBank/DDBJ whole genome shotgun (WGS) entry which is preliminary data.</text>
</comment>
<feature type="transmembrane region" description="Helical" evidence="7">
    <location>
        <begin position="15"/>
        <end position="37"/>
    </location>
</feature>
<proteinExistence type="inferred from homology"/>
<feature type="domain" description="Mechanosensitive ion channel MscS" evidence="8">
    <location>
        <begin position="119"/>
        <end position="185"/>
    </location>
</feature>
<gene>
    <name evidence="9" type="ORF">nbrc107697_29330</name>
</gene>
<name>A0A7I9V0C2_9ACTN</name>
<dbReference type="EMBL" id="BJOU01000011">
    <property type="protein sequence ID" value="GED98894.1"/>
    <property type="molecule type" value="Genomic_DNA"/>
</dbReference>
<evidence type="ECO:0000259" key="8">
    <source>
        <dbReference type="Pfam" id="PF00924"/>
    </source>
</evidence>
<comment type="similarity">
    <text evidence="2">Belongs to the MscS (TC 1.A.23) family.</text>
</comment>
<dbReference type="SUPFAM" id="SSF82689">
    <property type="entry name" value="Mechanosensitive channel protein MscS (YggB), C-terminal domain"/>
    <property type="match status" value="1"/>
</dbReference>
<evidence type="ECO:0000256" key="2">
    <source>
        <dbReference type="ARBA" id="ARBA00008017"/>
    </source>
</evidence>
<dbReference type="InterPro" id="IPR006685">
    <property type="entry name" value="MscS_channel_2nd"/>
</dbReference>
<protein>
    <submittedName>
        <fullName evidence="9">Mechanosensitive ion channel protein MscS</fullName>
    </submittedName>
</protein>
<dbReference type="InterPro" id="IPR011066">
    <property type="entry name" value="MscS_channel_C_sf"/>
</dbReference>
<dbReference type="Pfam" id="PF00924">
    <property type="entry name" value="MS_channel_2nd"/>
    <property type="match status" value="1"/>
</dbReference>
<feature type="transmembrane region" description="Helical" evidence="7">
    <location>
        <begin position="73"/>
        <end position="92"/>
    </location>
</feature>
<dbReference type="Gene3D" id="2.30.30.60">
    <property type="match status" value="1"/>
</dbReference>
<dbReference type="GO" id="GO:0008381">
    <property type="term" value="F:mechanosensitive monoatomic ion channel activity"/>
    <property type="evidence" value="ECO:0007669"/>
    <property type="project" value="InterPro"/>
</dbReference>
<evidence type="ECO:0000256" key="6">
    <source>
        <dbReference type="ARBA" id="ARBA00023136"/>
    </source>
</evidence>
<dbReference type="AlphaFoldDB" id="A0A7I9V0C2"/>
<reference evidence="10" key="1">
    <citation type="submission" date="2019-06" db="EMBL/GenBank/DDBJ databases">
        <title>Gordonia isolated from sludge of a wastewater treatment plant.</title>
        <authorList>
            <person name="Tamura T."/>
            <person name="Aoyama K."/>
            <person name="Kang Y."/>
            <person name="Saito S."/>
            <person name="Akiyama N."/>
            <person name="Yazawa K."/>
            <person name="Gonoi T."/>
            <person name="Mikami Y."/>
        </authorList>
    </citation>
    <scope>NUCLEOTIDE SEQUENCE [LARGE SCALE GENOMIC DNA]</scope>
    <source>
        <strain evidence="10">NBRC 107697</strain>
    </source>
</reference>
<evidence type="ECO:0000313" key="9">
    <source>
        <dbReference type="EMBL" id="GED98894.1"/>
    </source>
</evidence>
<dbReference type="Proteomes" id="UP000444980">
    <property type="component" value="Unassembled WGS sequence"/>
</dbReference>
<evidence type="ECO:0000313" key="10">
    <source>
        <dbReference type="Proteomes" id="UP000444980"/>
    </source>
</evidence>
<keyword evidence="5 7" id="KW-1133">Transmembrane helix</keyword>
<dbReference type="Gene3D" id="3.30.70.100">
    <property type="match status" value="1"/>
</dbReference>
<evidence type="ECO:0000256" key="7">
    <source>
        <dbReference type="SAM" id="Phobius"/>
    </source>
</evidence>